<accession>A0A453FR35</accession>
<evidence type="ECO:0000313" key="2">
    <source>
        <dbReference type="Proteomes" id="UP000015105"/>
    </source>
</evidence>
<dbReference type="Gramene" id="AET3Gv20754200.4">
    <property type="protein sequence ID" value="AET3Gv20754200.4"/>
    <property type="gene ID" value="AET3Gv20754200"/>
</dbReference>
<reference evidence="1" key="4">
    <citation type="submission" date="2019-03" db="UniProtKB">
        <authorList>
            <consortium name="EnsemblPlants"/>
        </authorList>
    </citation>
    <scope>IDENTIFICATION</scope>
</reference>
<evidence type="ECO:0000313" key="1">
    <source>
        <dbReference type="EnsemblPlants" id="AET3Gv20754200.4"/>
    </source>
</evidence>
<dbReference type="EnsemblPlants" id="AET3Gv20754200.4">
    <property type="protein sequence ID" value="AET3Gv20754200.4"/>
    <property type="gene ID" value="AET3Gv20754200"/>
</dbReference>
<name>A0A453FR35_AEGTS</name>
<proteinExistence type="predicted"/>
<protein>
    <submittedName>
        <fullName evidence="1">Uncharacterized protein</fullName>
    </submittedName>
</protein>
<reference evidence="1" key="5">
    <citation type="journal article" date="2021" name="G3 (Bethesda)">
        <title>Aegilops tauschii genome assembly Aet v5.0 features greater sequence contiguity and improved annotation.</title>
        <authorList>
            <person name="Wang L."/>
            <person name="Zhu T."/>
            <person name="Rodriguez J.C."/>
            <person name="Deal K.R."/>
            <person name="Dubcovsky J."/>
            <person name="McGuire P.E."/>
            <person name="Lux T."/>
            <person name="Spannagl M."/>
            <person name="Mayer K.F.X."/>
            <person name="Baldrich P."/>
            <person name="Meyers B.C."/>
            <person name="Huo N."/>
            <person name="Gu Y.Q."/>
            <person name="Zhou H."/>
            <person name="Devos K.M."/>
            <person name="Bennetzen J.L."/>
            <person name="Unver T."/>
            <person name="Budak H."/>
            <person name="Gulick P.J."/>
            <person name="Galiba G."/>
            <person name="Kalapos B."/>
            <person name="Nelson D.R."/>
            <person name="Li P."/>
            <person name="You F.M."/>
            <person name="Luo M.C."/>
            <person name="Dvorak J."/>
        </authorList>
    </citation>
    <scope>NUCLEOTIDE SEQUENCE [LARGE SCALE GENOMIC DNA]</scope>
    <source>
        <strain evidence="1">cv. AL8/78</strain>
    </source>
</reference>
<dbReference type="AlphaFoldDB" id="A0A453FR35"/>
<reference evidence="2" key="1">
    <citation type="journal article" date="2014" name="Science">
        <title>Ancient hybridizations among the ancestral genomes of bread wheat.</title>
        <authorList>
            <consortium name="International Wheat Genome Sequencing Consortium,"/>
            <person name="Marcussen T."/>
            <person name="Sandve S.R."/>
            <person name="Heier L."/>
            <person name="Spannagl M."/>
            <person name="Pfeifer M."/>
            <person name="Jakobsen K.S."/>
            <person name="Wulff B.B."/>
            <person name="Steuernagel B."/>
            <person name="Mayer K.F."/>
            <person name="Olsen O.A."/>
        </authorList>
    </citation>
    <scope>NUCLEOTIDE SEQUENCE [LARGE SCALE GENOMIC DNA]</scope>
    <source>
        <strain evidence="2">cv. AL8/78</strain>
    </source>
</reference>
<dbReference type="Proteomes" id="UP000015105">
    <property type="component" value="Chromosome 3D"/>
</dbReference>
<reference evidence="2" key="2">
    <citation type="journal article" date="2017" name="Nat. Plants">
        <title>The Aegilops tauschii genome reveals multiple impacts of transposons.</title>
        <authorList>
            <person name="Zhao G."/>
            <person name="Zou C."/>
            <person name="Li K."/>
            <person name="Wang K."/>
            <person name="Li T."/>
            <person name="Gao L."/>
            <person name="Zhang X."/>
            <person name="Wang H."/>
            <person name="Yang Z."/>
            <person name="Liu X."/>
            <person name="Jiang W."/>
            <person name="Mao L."/>
            <person name="Kong X."/>
            <person name="Jiao Y."/>
            <person name="Jia J."/>
        </authorList>
    </citation>
    <scope>NUCLEOTIDE SEQUENCE [LARGE SCALE GENOMIC DNA]</scope>
    <source>
        <strain evidence="2">cv. AL8/78</strain>
    </source>
</reference>
<keyword evidence="2" id="KW-1185">Reference proteome</keyword>
<organism evidence="1 2">
    <name type="scientific">Aegilops tauschii subsp. strangulata</name>
    <name type="common">Goatgrass</name>
    <dbReference type="NCBI Taxonomy" id="200361"/>
    <lineage>
        <taxon>Eukaryota</taxon>
        <taxon>Viridiplantae</taxon>
        <taxon>Streptophyta</taxon>
        <taxon>Embryophyta</taxon>
        <taxon>Tracheophyta</taxon>
        <taxon>Spermatophyta</taxon>
        <taxon>Magnoliopsida</taxon>
        <taxon>Liliopsida</taxon>
        <taxon>Poales</taxon>
        <taxon>Poaceae</taxon>
        <taxon>BOP clade</taxon>
        <taxon>Pooideae</taxon>
        <taxon>Triticodae</taxon>
        <taxon>Triticeae</taxon>
        <taxon>Triticinae</taxon>
        <taxon>Aegilops</taxon>
    </lineage>
</organism>
<reference evidence="1" key="3">
    <citation type="journal article" date="2017" name="Nature">
        <title>Genome sequence of the progenitor of the wheat D genome Aegilops tauschii.</title>
        <authorList>
            <person name="Luo M.C."/>
            <person name="Gu Y.Q."/>
            <person name="Puiu D."/>
            <person name="Wang H."/>
            <person name="Twardziok S.O."/>
            <person name="Deal K.R."/>
            <person name="Huo N."/>
            <person name="Zhu T."/>
            <person name="Wang L."/>
            <person name="Wang Y."/>
            <person name="McGuire P.E."/>
            <person name="Liu S."/>
            <person name="Long H."/>
            <person name="Ramasamy R.K."/>
            <person name="Rodriguez J.C."/>
            <person name="Van S.L."/>
            <person name="Yuan L."/>
            <person name="Wang Z."/>
            <person name="Xia Z."/>
            <person name="Xiao L."/>
            <person name="Anderson O.D."/>
            <person name="Ouyang S."/>
            <person name="Liang Y."/>
            <person name="Zimin A.V."/>
            <person name="Pertea G."/>
            <person name="Qi P."/>
            <person name="Bennetzen J.L."/>
            <person name="Dai X."/>
            <person name="Dawson M.W."/>
            <person name="Muller H.G."/>
            <person name="Kugler K."/>
            <person name="Rivarola-Duarte L."/>
            <person name="Spannagl M."/>
            <person name="Mayer K.F.X."/>
            <person name="Lu F.H."/>
            <person name="Bevan M.W."/>
            <person name="Leroy P."/>
            <person name="Li P."/>
            <person name="You F.M."/>
            <person name="Sun Q."/>
            <person name="Liu Z."/>
            <person name="Lyons E."/>
            <person name="Wicker T."/>
            <person name="Salzberg S.L."/>
            <person name="Devos K.M."/>
            <person name="Dvorak J."/>
        </authorList>
    </citation>
    <scope>NUCLEOTIDE SEQUENCE [LARGE SCALE GENOMIC DNA]</scope>
    <source>
        <strain evidence="1">cv. AL8/78</strain>
    </source>
</reference>
<sequence length="158" mass="16272">LPRARTRGPRALMASSSSSVFSPLLRPSLRLPVASVTTRSSVPHAVSVDSAAAATQPAPLAVVSHRRELVVGTALGALLSATPLPVGAREVEAGKYLPPAPSSPGFVFFKASTKDTPALRAGDHSILAVLSSHLHALFLVGASTYLATRCTLSISQLS</sequence>